<accession>A0A226DYN4</accession>
<feature type="compositionally biased region" description="Polar residues" evidence="1">
    <location>
        <begin position="461"/>
        <end position="472"/>
    </location>
</feature>
<name>A0A226DYN4_FOLCA</name>
<keyword evidence="3" id="KW-1185">Reference proteome</keyword>
<gene>
    <name evidence="2" type="ORF">Fcan01_15571</name>
</gene>
<evidence type="ECO:0000256" key="1">
    <source>
        <dbReference type="SAM" id="MobiDB-lite"/>
    </source>
</evidence>
<protein>
    <recommendedName>
        <fullName evidence="4">Ionotropic glutamate receptor C-terminal domain-containing protein</fullName>
    </recommendedName>
</protein>
<dbReference type="EMBL" id="LNIX01000010">
    <property type="protein sequence ID" value="OXA49801.1"/>
    <property type="molecule type" value="Genomic_DNA"/>
</dbReference>
<dbReference type="Proteomes" id="UP000198287">
    <property type="component" value="Unassembled WGS sequence"/>
</dbReference>
<evidence type="ECO:0008006" key="4">
    <source>
        <dbReference type="Google" id="ProtNLM"/>
    </source>
</evidence>
<evidence type="ECO:0000313" key="3">
    <source>
        <dbReference type="Proteomes" id="UP000198287"/>
    </source>
</evidence>
<proteinExistence type="predicted"/>
<sequence length="472" mass="53550">MGLSNKTFTCPPTSTVKSDNLRTPASAYSGLRLATRTPASAYSGLRLATRTPASAYSGLRLATRTPASAYSGLQKKSRTPASGGRSTYSKPGILLSMRSEILRTPASGGHAYSGLRVLRPPEKAAYSGLRRPEYVLQARIVLCLYKKFKKVNFYDAFCPWSFMLANIFEEAGYVPVQLDKQQFFRMVVGSWILMSVILTNCYNGLMISSLNSPLPKTNIPETFEDLICQDKQIIKSYEDRADLTDWIVTTMDKAAKKFHNPVHSVTCYKIFSTGDESLQLVYDTVIKTANYFRKVPKQPNQLYKRKQPTRAFIPMETIITLLFSEGYSFVPNKRNHSDEIKASLSNNEVVKCGKSALVSDAFDMEFRFNDLFRKYFWRKFYKGKDIVNYILVGWIFEDEGNSKVPQYFQSLFESGIQGRLDLEIAMRKYSRNSEYTIPKREDSPGESNGKQCWEKGKDSPSLFSNTNPLIHI</sequence>
<reference evidence="2 3" key="1">
    <citation type="submission" date="2015-12" db="EMBL/GenBank/DDBJ databases">
        <title>The genome of Folsomia candida.</title>
        <authorList>
            <person name="Faddeeva A."/>
            <person name="Derks M.F."/>
            <person name="Anvar Y."/>
            <person name="Smit S."/>
            <person name="Van Straalen N."/>
            <person name="Roelofs D."/>
        </authorList>
    </citation>
    <scope>NUCLEOTIDE SEQUENCE [LARGE SCALE GENOMIC DNA]</scope>
    <source>
        <strain evidence="2 3">VU population</strain>
        <tissue evidence="2">Whole body</tissue>
    </source>
</reference>
<feature type="region of interest" description="Disordered" evidence="1">
    <location>
        <begin position="435"/>
        <end position="472"/>
    </location>
</feature>
<dbReference type="AlphaFoldDB" id="A0A226DYN4"/>
<evidence type="ECO:0000313" key="2">
    <source>
        <dbReference type="EMBL" id="OXA49801.1"/>
    </source>
</evidence>
<comment type="caution">
    <text evidence="2">The sequence shown here is derived from an EMBL/GenBank/DDBJ whole genome shotgun (WGS) entry which is preliminary data.</text>
</comment>
<organism evidence="2 3">
    <name type="scientific">Folsomia candida</name>
    <name type="common">Springtail</name>
    <dbReference type="NCBI Taxonomy" id="158441"/>
    <lineage>
        <taxon>Eukaryota</taxon>
        <taxon>Metazoa</taxon>
        <taxon>Ecdysozoa</taxon>
        <taxon>Arthropoda</taxon>
        <taxon>Hexapoda</taxon>
        <taxon>Collembola</taxon>
        <taxon>Entomobryomorpha</taxon>
        <taxon>Isotomoidea</taxon>
        <taxon>Isotomidae</taxon>
        <taxon>Proisotominae</taxon>
        <taxon>Folsomia</taxon>
    </lineage>
</organism>
<feature type="region of interest" description="Disordered" evidence="1">
    <location>
        <begin position="68"/>
        <end position="90"/>
    </location>
</feature>